<name>A0ABW4LNA6_9BACI</name>
<accession>A0ABW4LNA6</accession>
<organism evidence="1 2">
    <name type="scientific">Bacillus salitolerans</name>
    <dbReference type="NCBI Taxonomy" id="1437434"/>
    <lineage>
        <taxon>Bacteria</taxon>
        <taxon>Bacillati</taxon>
        <taxon>Bacillota</taxon>
        <taxon>Bacilli</taxon>
        <taxon>Bacillales</taxon>
        <taxon>Bacillaceae</taxon>
        <taxon>Bacillus</taxon>
    </lineage>
</organism>
<dbReference type="EMBL" id="JBHUEM010000005">
    <property type="protein sequence ID" value="MFD1736178.1"/>
    <property type="molecule type" value="Genomic_DNA"/>
</dbReference>
<comment type="caution">
    <text evidence="1">The sequence shown here is derived from an EMBL/GenBank/DDBJ whole genome shotgun (WGS) entry which is preliminary data.</text>
</comment>
<evidence type="ECO:0000313" key="1">
    <source>
        <dbReference type="EMBL" id="MFD1736178.1"/>
    </source>
</evidence>
<sequence>MKQNVVNAVFPILHEEPFKGVTFYVQKAGYTPYGEQFRVFVQSDCRKSVTCGYADSVKQAVDECIAHFKSLPEEVWLNSLKA</sequence>
<dbReference type="Proteomes" id="UP001597214">
    <property type="component" value="Unassembled WGS sequence"/>
</dbReference>
<evidence type="ECO:0000313" key="2">
    <source>
        <dbReference type="Proteomes" id="UP001597214"/>
    </source>
</evidence>
<protein>
    <submittedName>
        <fullName evidence="1">Uncharacterized protein</fullName>
    </submittedName>
</protein>
<gene>
    <name evidence="1" type="ORF">ACFSCX_06325</name>
</gene>
<keyword evidence="2" id="KW-1185">Reference proteome</keyword>
<dbReference type="RefSeq" id="WP_377927325.1">
    <property type="nucleotide sequence ID" value="NZ_JBHUEM010000005.1"/>
</dbReference>
<reference evidence="2" key="1">
    <citation type="journal article" date="2019" name="Int. J. Syst. Evol. Microbiol.">
        <title>The Global Catalogue of Microorganisms (GCM) 10K type strain sequencing project: providing services to taxonomists for standard genome sequencing and annotation.</title>
        <authorList>
            <consortium name="The Broad Institute Genomics Platform"/>
            <consortium name="The Broad Institute Genome Sequencing Center for Infectious Disease"/>
            <person name="Wu L."/>
            <person name="Ma J."/>
        </authorList>
    </citation>
    <scope>NUCLEOTIDE SEQUENCE [LARGE SCALE GENOMIC DNA]</scope>
    <source>
        <strain evidence="2">CCUG 49339</strain>
    </source>
</reference>
<proteinExistence type="predicted"/>